<evidence type="ECO:0000313" key="17">
    <source>
        <dbReference type="Proteomes" id="UP000437631"/>
    </source>
</evidence>
<evidence type="ECO:0000313" key="12">
    <source>
        <dbReference type="Proteomes" id="UP000175684"/>
    </source>
</evidence>
<dbReference type="Proteomes" id="UP000193905">
    <property type="component" value="Unassembled WGS sequence"/>
</dbReference>
<dbReference type="Proteomes" id="UP000193664">
    <property type="component" value="Unassembled WGS sequence"/>
</dbReference>
<dbReference type="InterPro" id="IPR036038">
    <property type="entry name" value="Aminotransferase-like"/>
</dbReference>
<dbReference type="KEGG" id="bado:BBMN23_0068"/>
<dbReference type="GO" id="GO:0046394">
    <property type="term" value="P:carboxylic acid biosynthetic process"/>
    <property type="evidence" value="ECO:0007669"/>
    <property type="project" value="UniProtKB-ARBA"/>
</dbReference>
<dbReference type="KEGG" id="badl:BADO_0064"/>
<dbReference type="EMBL" id="LNKH01000002">
    <property type="protein sequence ID" value="OSG99531.1"/>
    <property type="molecule type" value="Genomic_DNA"/>
</dbReference>
<dbReference type="EMBL" id="BPPZ01000003">
    <property type="protein sequence ID" value="GJD13837.1"/>
    <property type="molecule type" value="Genomic_DNA"/>
</dbReference>
<dbReference type="PATRIC" id="fig|1680.5.peg.71"/>
<dbReference type="Proteomes" id="UP000192714">
    <property type="component" value="Unassembled WGS sequence"/>
</dbReference>
<dbReference type="Proteomes" id="UP000437631">
    <property type="component" value="Unassembled WGS sequence"/>
</dbReference>
<gene>
    <name evidence="3" type="primary">pabC</name>
    <name evidence="8" type="ORF">AD0028_0079</name>
    <name evidence="9" type="ORF">AL0462_0060</name>
    <name evidence="10" type="ORF">AL0467_0091</name>
    <name evidence="2" type="ORF">B19861_00620</name>
    <name evidence="7" type="ORF">B5789_0090</name>
    <name evidence="6" type="ORF">BBK15_02600</name>
    <name evidence="4" type="ORF">BIFAD42_08210</name>
    <name evidence="3" type="ORF">ERS852382_01102</name>
    <name evidence="5" type="ORF">GA752_05800</name>
</gene>
<dbReference type="AlphaFoldDB" id="A0A076JJT1"/>
<dbReference type="Proteomes" id="UP001357973">
    <property type="component" value="Chromosome"/>
</dbReference>
<dbReference type="Proteomes" id="UP000886943">
    <property type="component" value="Unassembled WGS sequence"/>
</dbReference>
<dbReference type="GO" id="GO:0005829">
    <property type="term" value="C:cytosol"/>
    <property type="evidence" value="ECO:0007669"/>
    <property type="project" value="TreeGrafter"/>
</dbReference>
<evidence type="ECO:0000313" key="5">
    <source>
        <dbReference type="EMBL" id="KAB5746811.1"/>
    </source>
</evidence>
<dbReference type="SUPFAM" id="SSF56752">
    <property type="entry name" value="D-aminoacid aminotransferase-like PLP-dependent enzymes"/>
    <property type="match status" value="1"/>
</dbReference>
<reference evidence="3 11" key="1">
    <citation type="submission" date="2015-09" db="EMBL/GenBank/DDBJ databases">
        <authorList>
            <consortium name="Pathogen Informatics"/>
        </authorList>
    </citation>
    <scope>NUCLEOTIDE SEQUENCE [LARGE SCALE GENOMIC DNA]</scope>
    <source>
        <strain evidence="3 11">2789STDY5608824</strain>
    </source>
</reference>
<organism evidence="5 17">
    <name type="scientific">Bifidobacterium adolescentis</name>
    <dbReference type="NCBI Taxonomy" id="1680"/>
    <lineage>
        <taxon>Bacteria</taxon>
        <taxon>Bacillati</taxon>
        <taxon>Actinomycetota</taxon>
        <taxon>Actinomycetes</taxon>
        <taxon>Bifidobacteriales</taxon>
        <taxon>Bifidobacteriaceae</taxon>
        <taxon>Bifidobacterium</taxon>
    </lineage>
</organism>
<reference evidence="5 17" key="5">
    <citation type="journal article" date="2019" name="Nat. Med.">
        <title>A library of human gut bacterial isolates paired with longitudinal multiomics data enables mechanistic microbiome research.</title>
        <authorList>
            <person name="Poyet M."/>
            <person name="Groussin M."/>
            <person name="Gibbons S.M."/>
            <person name="Avila-Pacheco J."/>
            <person name="Jiang X."/>
            <person name="Kearney S.M."/>
            <person name="Perrotta A.R."/>
            <person name="Berdy B."/>
            <person name="Zhao S."/>
            <person name="Lieberman T.D."/>
            <person name="Swanson P.K."/>
            <person name="Smith M."/>
            <person name="Roesemann S."/>
            <person name="Alexander J.E."/>
            <person name="Rich S.A."/>
            <person name="Livny J."/>
            <person name="Vlamakis H."/>
            <person name="Clish C."/>
            <person name="Bullock K."/>
            <person name="Deik A."/>
            <person name="Scott J."/>
            <person name="Pierce K.A."/>
            <person name="Xavier R.J."/>
            <person name="Alm E.J."/>
        </authorList>
    </citation>
    <scope>NUCLEOTIDE SEQUENCE [LARGE SCALE GENOMIC DNA]</scope>
    <source>
        <strain evidence="5 17">BIOML-A190</strain>
    </source>
</reference>
<dbReference type="EMBL" id="WDLT01000005">
    <property type="protein sequence ID" value="KAB5746811.1"/>
    <property type="molecule type" value="Genomic_DNA"/>
</dbReference>
<dbReference type="Pfam" id="PF01063">
    <property type="entry name" value="Aminotran_4"/>
    <property type="match status" value="1"/>
</dbReference>
<evidence type="ECO:0000313" key="11">
    <source>
        <dbReference type="Proteomes" id="UP000095647"/>
    </source>
</evidence>
<evidence type="ECO:0000313" key="4">
    <source>
        <dbReference type="EMBL" id="GJD13837.1"/>
    </source>
</evidence>
<reference evidence="6 12" key="3">
    <citation type="submission" date="2016-07" db="EMBL/GenBank/DDBJ databases">
        <title>Draft Genome Sequence of Bifidobacterium adolescentis strain Km 4.</title>
        <authorList>
            <person name="Danilenko V.N."/>
        </authorList>
    </citation>
    <scope>NUCLEOTIDE SEQUENCE [LARGE SCALE GENOMIC DNA]</scope>
    <source>
        <strain evidence="6 12">Km 4</strain>
    </source>
</reference>
<dbReference type="InterPro" id="IPR043132">
    <property type="entry name" value="BCAT-like_C"/>
</dbReference>
<dbReference type="RefSeq" id="WP_003807342.1">
    <property type="nucleotide sequence ID" value="NZ_AP028457.1"/>
</dbReference>
<dbReference type="EMBL" id="MAXD01000001">
    <property type="protein sequence ID" value="OFA36179.1"/>
    <property type="molecule type" value="Genomic_DNA"/>
</dbReference>
<evidence type="ECO:0000313" key="14">
    <source>
        <dbReference type="Proteomes" id="UP000193208"/>
    </source>
</evidence>
<dbReference type="EMBL" id="NAQF01000001">
    <property type="protein sequence ID" value="OQM58829.1"/>
    <property type="molecule type" value="Genomic_DNA"/>
</dbReference>
<dbReference type="GO" id="GO:0008696">
    <property type="term" value="F:4-amino-4-deoxychorismate lyase activity"/>
    <property type="evidence" value="ECO:0007669"/>
    <property type="project" value="UniProtKB-EC"/>
</dbReference>
<evidence type="ECO:0000313" key="16">
    <source>
        <dbReference type="Proteomes" id="UP000193905"/>
    </source>
</evidence>
<evidence type="ECO:0000313" key="15">
    <source>
        <dbReference type="Proteomes" id="UP000193664"/>
    </source>
</evidence>
<keyword evidence="5" id="KW-0456">Lyase</keyword>
<dbReference type="InterPro" id="IPR001544">
    <property type="entry name" value="Aminotrans_IV"/>
</dbReference>
<reference evidence="4" key="6">
    <citation type="submission" date="2021-08" db="EMBL/GenBank/DDBJ databases">
        <title>Draft genome sequence of the GABA producer Bifidobacterium adolescentis 4-2, isolated from healthy human feces.</title>
        <authorList>
            <person name="Altaib H."/>
            <person name="Niwa R."/>
            <person name="Abe M."/>
            <person name="Suzuki T."/>
        </authorList>
    </citation>
    <scope>NUCLEOTIDE SEQUENCE</scope>
    <source>
        <strain evidence="4">4-2</strain>
    </source>
</reference>
<evidence type="ECO:0000313" key="9">
    <source>
        <dbReference type="EMBL" id="OSG99531.1"/>
    </source>
</evidence>
<evidence type="ECO:0000256" key="1">
    <source>
        <dbReference type="ARBA" id="ARBA00009320"/>
    </source>
</evidence>
<sequence>MSSIVLAVGNGKTLFGGAGVAPDADLVRFVDPESPIINAFDLCALRGDGIFEATTVWKGFPVSLENHLKRLANSARLVDMPEPNIPALTRAVQLVIDQYDDPEPGPMLRIIVSRGLDPDTGVGKAADRTPTVYIFLDAKGTLHSLEPITMASMTRGYPSDITARAPWLLNGAKTLSYAFNCAVHRECARRGVGDAILFTEDGYTMECPNSSIVARYGDTFVTPDPRIGILNGTSQREMFAWALEEGKKAEYRKLPIAELREADSLYMTHGGWSIPISAIDGRALAVDAAEIQAINDAIHSGRTHEDALKIGPTGDYE</sequence>
<dbReference type="Proteomes" id="UP000193208">
    <property type="component" value="Unassembled WGS sequence"/>
</dbReference>
<dbReference type="EC" id="4.1.3.38" evidence="3 5"/>
<evidence type="ECO:0000313" key="2">
    <source>
        <dbReference type="EMBL" id="BEK82120.1"/>
    </source>
</evidence>
<evidence type="ECO:0000313" key="8">
    <source>
        <dbReference type="EMBL" id="OSG96112.1"/>
    </source>
</evidence>
<accession>A0A076JJT1</accession>
<dbReference type="PANTHER" id="PTHR42743">
    <property type="entry name" value="AMINO-ACID AMINOTRANSFERASE"/>
    <property type="match status" value="1"/>
</dbReference>
<dbReference type="Gene3D" id="3.30.470.10">
    <property type="match status" value="1"/>
</dbReference>
<proteinExistence type="inferred from homology"/>
<evidence type="ECO:0000313" key="6">
    <source>
        <dbReference type="EMBL" id="OFA36179.1"/>
    </source>
</evidence>
<protein>
    <submittedName>
        <fullName evidence="3">4-amino-4-deoxychorismate lyase</fullName>
        <ecNumber evidence="3 5">4.1.3.38</ecNumber>
    </submittedName>
    <submittedName>
        <fullName evidence="5">Aminodeoxychorismate lyase</fullName>
    </submittedName>
</protein>
<evidence type="ECO:0000313" key="13">
    <source>
        <dbReference type="Proteomes" id="UP000192714"/>
    </source>
</evidence>
<comment type="similarity">
    <text evidence="1">Belongs to the class-IV pyridoxal-phosphate-dependent aminotransferase family.</text>
</comment>
<evidence type="ECO:0000313" key="7">
    <source>
        <dbReference type="EMBL" id="OQM58829.1"/>
    </source>
</evidence>
<keyword evidence="18" id="KW-1185">Reference proteome</keyword>
<dbReference type="Proteomes" id="UP000175684">
    <property type="component" value="Unassembled WGS sequence"/>
</dbReference>
<dbReference type="Proteomes" id="UP000095647">
    <property type="component" value="Unassembled WGS sequence"/>
</dbReference>
<evidence type="ECO:0000313" key="3">
    <source>
        <dbReference type="EMBL" id="CUN68537.1"/>
    </source>
</evidence>
<reference evidence="2 18" key="7">
    <citation type="submission" date="2023-06" db="EMBL/GenBank/DDBJ databases">
        <title>Complete Genome Sequences of Bifidobacterium faecale strain JCM19861T was isolated from human faeces by Jung-Hye Choi et al. (2014).</title>
        <authorList>
            <person name="Okuhama S."/>
            <person name="Takahashi H."/>
            <person name="Imaizumi K."/>
            <person name="Nakayama S."/>
            <person name="Ogata Y."/>
            <person name="Suda W."/>
        </authorList>
    </citation>
    <scope>NUCLEOTIDE SEQUENCE [LARGE SCALE GENOMIC DNA]</scope>
    <source>
        <strain evidence="2 18">JCM 19861</strain>
    </source>
</reference>
<dbReference type="NCBIfam" id="NF005888">
    <property type="entry name" value="PRK07849.1-3"/>
    <property type="match status" value="1"/>
</dbReference>
<reference evidence="14 15" key="2">
    <citation type="journal article" date="2016" name="Sci. Rep.">
        <title>Evaluation of genetic diversity among strains of the human gut commensal Bifidobacterium adolescentis.</title>
        <authorList>
            <person name="Duranti S."/>
            <person name="Milani C."/>
            <person name="Lugli G.A."/>
            <person name="Mancabelli L."/>
            <person name="Turroni F."/>
            <person name="Ferrario C."/>
            <person name="Mangifesta M."/>
            <person name="Viappiani A."/>
            <person name="Sanchez B."/>
            <person name="Margolles A."/>
            <person name="van Sinderen D."/>
            <person name="Ventura M."/>
        </authorList>
    </citation>
    <scope>NUCLEOTIDE SEQUENCE [LARGE SCALE GENOMIC DNA]</scope>
    <source>
        <strain evidence="8 15">AD2-8</strain>
        <strain evidence="9 16">AL46-2</strain>
        <strain evidence="10 14">AL46-7</strain>
    </source>
</reference>
<name>A0A076JJT1_BIFAD</name>
<reference evidence="7 13" key="4">
    <citation type="submission" date="2017-03" db="EMBL/GenBank/DDBJ databases">
        <title>Maternal inheritance of bifidobacteria.</title>
        <authorList>
            <person name="Lugli G.A."/>
            <person name="Duranti S."/>
            <person name="Milani C."/>
            <person name="Mancabelli L."/>
        </authorList>
    </citation>
    <scope>NUCLEOTIDE SEQUENCE [LARGE SCALE GENOMIC DNA]</scope>
    <source>
        <strain evidence="7 13">1892B</strain>
    </source>
</reference>
<dbReference type="PANTHER" id="PTHR42743:SF11">
    <property type="entry name" value="AMINODEOXYCHORISMATE LYASE"/>
    <property type="match status" value="1"/>
</dbReference>
<dbReference type="Gene3D" id="3.20.10.10">
    <property type="entry name" value="D-amino Acid Aminotransferase, subunit A, domain 2"/>
    <property type="match status" value="1"/>
</dbReference>
<dbReference type="EMBL" id="LNKI01000001">
    <property type="protein sequence ID" value="OSH01039.1"/>
    <property type="molecule type" value="Genomic_DNA"/>
</dbReference>
<evidence type="ECO:0000313" key="18">
    <source>
        <dbReference type="Proteomes" id="UP001357973"/>
    </source>
</evidence>
<dbReference type="EMBL" id="AP028457">
    <property type="protein sequence ID" value="BEK82120.1"/>
    <property type="molecule type" value="Genomic_DNA"/>
</dbReference>
<dbReference type="EMBL" id="CYYI01000003">
    <property type="protein sequence ID" value="CUN68537.1"/>
    <property type="molecule type" value="Genomic_DNA"/>
</dbReference>
<dbReference type="eggNOG" id="COG0115">
    <property type="taxonomic scope" value="Bacteria"/>
</dbReference>
<dbReference type="EMBL" id="LNKF01000001">
    <property type="protein sequence ID" value="OSG96112.1"/>
    <property type="molecule type" value="Genomic_DNA"/>
</dbReference>
<evidence type="ECO:0000313" key="10">
    <source>
        <dbReference type="EMBL" id="OSH01039.1"/>
    </source>
</evidence>
<dbReference type="InterPro" id="IPR050571">
    <property type="entry name" value="Class-IV_PLP-Dep_Aminotrnsfr"/>
</dbReference>
<dbReference type="InterPro" id="IPR043131">
    <property type="entry name" value="BCAT-like_N"/>
</dbReference>
<dbReference type="OrthoDB" id="3199344at2"/>